<feature type="region of interest" description="Disordered" evidence="1">
    <location>
        <begin position="139"/>
        <end position="178"/>
    </location>
</feature>
<dbReference type="EMBL" id="JAKJXO020000016">
    <property type="protein sequence ID" value="KAL1595116.1"/>
    <property type="molecule type" value="Genomic_DNA"/>
</dbReference>
<feature type="compositionally biased region" description="Polar residues" evidence="1">
    <location>
        <begin position="7"/>
        <end position="23"/>
    </location>
</feature>
<name>A0ABR3QSI2_9PLEO</name>
<evidence type="ECO:0000313" key="3">
    <source>
        <dbReference type="Proteomes" id="UP001521785"/>
    </source>
</evidence>
<feature type="compositionally biased region" description="Polar residues" evidence="1">
    <location>
        <begin position="139"/>
        <end position="162"/>
    </location>
</feature>
<dbReference type="Proteomes" id="UP001521785">
    <property type="component" value="Unassembled WGS sequence"/>
</dbReference>
<proteinExistence type="predicted"/>
<protein>
    <submittedName>
        <fullName evidence="2">Uncharacterized protein</fullName>
    </submittedName>
</protein>
<evidence type="ECO:0000313" key="2">
    <source>
        <dbReference type="EMBL" id="KAL1595116.1"/>
    </source>
</evidence>
<comment type="caution">
    <text evidence="2">The sequence shown here is derived from an EMBL/GenBank/DDBJ whole genome shotgun (WGS) entry which is preliminary data.</text>
</comment>
<sequence length="178" mass="19966">MSDMATWKSNSTGGTTSSQHSKASTLFGLDEEDKTNILVYRYRSGCKALEVSTQRDLCRELDADPQQMPFMRVTKKEIPRGNSRLEIRTEDLLLPEDLERNRDKPTLKSSLANVGLPSTAYWKRLLFNSFPELYIVSRSPTTSPASSKNNSPESSQHVSPATTFPVDTPHPLEDETQS</sequence>
<gene>
    <name evidence="2" type="ORF">SLS60_009803</name>
</gene>
<accession>A0ABR3QSI2</accession>
<reference evidence="2 3" key="1">
    <citation type="submission" date="2024-02" db="EMBL/GenBank/DDBJ databases">
        <title>De novo assembly and annotation of 12 fungi associated with fruit tree decline syndrome in Ontario, Canada.</title>
        <authorList>
            <person name="Sulman M."/>
            <person name="Ellouze W."/>
            <person name="Ilyukhin E."/>
        </authorList>
    </citation>
    <scope>NUCLEOTIDE SEQUENCE [LARGE SCALE GENOMIC DNA]</scope>
    <source>
        <strain evidence="2 3">M42-189</strain>
    </source>
</reference>
<organism evidence="2 3">
    <name type="scientific">Paraconiothyrium brasiliense</name>
    <dbReference type="NCBI Taxonomy" id="300254"/>
    <lineage>
        <taxon>Eukaryota</taxon>
        <taxon>Fungi</taxon>
        <taxon>Dikarya</taxon>
        <taxon>Ascomycota</taxon>
        <taxon>Pezizomycotina</taxon>
        <taxon>Dothideomycetes</taxon>
        <taxon>Pleosporomycetidae</taxon>
        <taxon>Pleosporales</taxon>
        <taxon>Massarineae</taxon>
        <taxon>Didymosphaeriaceae</taxon>
        <taxon>Paraconiothyrium</taxon>
    </lineage>
</organism>
<keyword evidence="3" id="KW-1185">Reference proteome</keyword>
<feature type="region of interest" description="Disordered" evidence="1">
    <location>
        <begin position="1"/>
        <end position="23"/>
    </location>
</feature>
<evidence type="ECO:0000256" key="1">
    <source>
        <dbReference type="SAM" id="MobiDB-lite"/>
    </source>
</evidence>